<dbReference type="EMBL" id="JAAALK010000283">
    <property type="protein sequence ID" value="KAG8075946.1"/>
    <property type="molecule type" value="Genomic_DNA"/>
</dbReference>
<feature type="region of interest" description="Disordered" evidence="1">
    <location>
        <begin position="47"/>
        <end position="97"/>
    </location>
</feature>
<evidence type="ECO:0000256" key="1">
    <source>
        <dbReference type="SAM" id="MobiDB-lite"/>
    </source>
</evidence>
<name>A0A8J5VX44_ZIZPA</name>
<evidence type="ECO:0000313" key="2">
    <source>
        <dbReference type="EMBL" id="KAG8075946.1"/>
    </source>
</evidence>
<keyword evidence="3" id="KW-1185">Reference proteome</keyword>
<evidence type="ECO:0000313" key="3">
    <source>
        <dbReference type="Proteomes" id="UP000729402"/>
    </source>
</evidence>
<sequence length="97" mass="10465">MTMFVPSTWSAEEMQALTDLQHVVASLSAYLGLAPVASKLLSFPHGAMGFPTAPSPPSSDAEAEAQGERKDWEALSPIGPSSSRRPRISKARWWAKP</sequence>
<organism evidence="2 3">
    <name type="scientific">Zizania palustris</name>
    <name type="common">Northern wild rice</name>
    <dbReference type="NCBI Taxonomy" id="103762"/>
    <lineage>
        <taxon>Eukaryota</taxon>
        <taxon>Viridiplantae</taxon>
        <taxon>Streptophyta</taxon>
        <taxon>Embryophyta</taxon>
        <taxon>Tracheophyta</taxon>
        <taxon>Spermatophyta</taxon>
        <taxon>Magnoliopsida</taxon>
        <taxon>Liliopsida</taxon>
        <taxon>Poales</taxon>
        <taxon>Poaceae</taxon>
        <taxon>BOP clade</taxon>
        <taxon>Oryzoideae</taxon>
        <taxon>Oryzeae</taxon>
        <taxon>Zizaniinae</taxon>
        <taxon>Zizania</taxon>
    </lineage>
</organism>
<comment type="caution">
    <text evidence="2">The sequence shown here is derived from an EMBL/GenBank/DDBJ whole genome shotgun (WGS) entry which is preliminary data.</text>
</comment>
<gene>
    <name evidence="2" type="ORF">GUJ93_ZPchr0006g41657</name>
</gene>
<accession>A0A8J5VX44</accession>
<reference evidence="2" key="1">
    <citation type="journal article" date="2021" name="bioRxiv">
        <title>Whole Genome Assembly and Annotation of Northern Wild Rice, Zizania palustris L., Supports a Whole Genome Duplication in the Zizania Genus.</title>
        <authorList>
            <person name="Haas M."/>
            <person name="Kono T."/>
            <person name="Macchietto M."/>
            <person name="Millas R."/>
            <person name="McGilp L."/>
            <person name="Shao M."/>
            <person name="Duquette J."/>
            <person name="Hirsch C.N."/>
            <person name="Kimball J."/>
        </authorList>
    </citation>
    <scope>NUCLEOTIDE SEQUENCE</scope>
    <source>
        <tissue evidence="2">Fresh leaf tissue</tissue>
    </source>
</reference>
<dbReference type="AlphaFoldDB" id="A0A8J5VX44"/>
<dbReference type="Proteomes" id="UP000729402">
    <property type="component" value="Unassembled WGS sequence"/>
</dbReference>
<reference evidence="2" key="2">
    <citation type="submission" date="2021-02" db="EMBL/GenBank/DDBJ databases">
        <authorList>
            <person name="Kimball J.A."/>
            <person name="Haas M.W."/>
            <person name="Macchietto M."/>
            <person name="Kono T."/>
            <person name="Duquette J."/>
            <person name="Shao M."/>
        </authorList>
    </citation>
    <scope>NUCLEOTIDE SEQUENCE</scope>
    <source>
        <tissue evidence="2">Fresh leaf tissue</tissue>
    </source>
</reference>
<protein>
    <submittedName>
        <fullName evidence="2">Uncharacterized protein</fullName>
    </submittedName>
</protein>
<feature type="compositionally biased region" description="Basic residues" evidence="1">
    <location>
        <begin position="84"/>
        <end position="97"/>
    </location>
</feature>
<proteinExistence type="predicted"/>